<keyword evidence="1" id="KW-0547">Nucleotide-binding</keyword>
<evidence type="ECO:0000256" key="1">
    <source>
        <dbReference type="ARBA" id="ARBA00022741"/>
    </source>
</evidence>
<keyword evidence="2" id="KW-0067">ATP-binding</keyword>
<dbReference type="InterPro" id="IPR029067">
    <property type="entry name" value="CDC48_domain_2-like_sf"/>
</dbReference>
<sequence length="764" mass="85864">MYEPAIIFNSNYIAWFFDPFFGMESVVPPSSFRFYSSIQSVSNILTIFVLFLGNSLLFSYVFSKSSHMSNSLKTNRQFALQVFVICFMVMTTAFFYTYIQYFYAPKWLIFAGSLCYNFSSGAQPFTYFFLNPSLREASVKMFCGCRSRRRNVHTNPAPALSIQPNKQKGMRMNVVDVPEDKQQEAGLFQTIFSFFRPLANNDQSSCVPKDCVYINLHLNKHFQKHANKILYASLSNVTEQSAPGFSPKVVPHTARRATLADVCDDLSFPLQPPTKLPKATRREIGIPSHLRKWAKLELDADVLMSPLELDGADEQTVISTMVFEVDFESKARQLDSFSYCSTSMARDFRKQFINHIFTQGQEVFFEFVSGNVRKRRFTEDPMSGAQQEDEEYAENNMKPTHKVVFAFSVKQLYCVTLGNQAVLKKIKFGILKEDSTIKFVPVKNSTLQMFGRNLTKPTTFTDQLAQNGTDKNLAKPLSKQPLSSSLPRSSLSSMGSTSNNKTAPIPLSQITACPNKDIKLTVIENPEEYPSSSKDHKVVIHPEDYSVADHGANVVLTYGPADNQHQIVVAASNLSTYSSNQIPKGQVAIGRALADDIDLEVGTSIIINQVTQEDNNLTAKHVVVDVSACRNKNGSESQLFHSEEVVKSLKKVMINRFMNLNKCSYVSVEKSNTSDDDMFGMFGGSKGPLLIYKITSISLAPPKESSEKEPKKQIMPDATVSFFGQEEKNGGQLLNFDWNFEKMGIGVWTNNLMKSFAEHLRLVC</sequence>
<evidence type="ECO:0000313" key="5">
    <source>
        <dbReference type="Proteomes" id="UP000887574"/>
    </source>
</evidence>
<keyword evidence="5" id="KW-1185">Reference proteome</keyword>
<evidence type="ECO:0000256" key="3">
    <source>
        <dbReference type="SAM" id="MobiDB-lite"/>
    </source>
</evidence>
<feature type="transmembrane region" description="Helical" evidence="4">
    <location>
        <begin position="41"/>
        <end position="62"/>
    </location>
</feature>
<dbReference type="Pfam" id="PF10321">
    <property type="entry name" value="7TM_GPCR_Srt"/>
    <property type="match status" value="1"/>
</dbReference>
<dbReference type="GO" id="GO:0005524">
    <property type="term" value="F:ATP binding"/>
    <property type="evidence" value="ECO:0007669"/>
    <property type="project" value="UniProtKB-KW"/>
</dbReference>
<reference evidence="6" key="1">
    <citation type="submission" date="2022-11" db="UniProtKB">
        <authorList>
            <consortium name="WormBaseParasite"/>
        </authorList>
    </citation>
    <scope>IDENTIFICATION</scope>
</reference>
<dbReference type="InterPro" id="IPR019425">
    <property type="entry name" value="7TM_GPCR_serpentine_rcpt_Srt"/>
</dbReference>
<evidence type="ECO:0000313" key="6">
    <source>
        <dbReference type="WBParaSite" id="jg24264"/>
    </source>
</evidence>
<dbReference type="Proteomes" id="UP000887574">
    <property type="component" value="Unplaced"/>
</dbReference>
<dbReference type="Gene3D" id="1.20.1070.10">
    <property type="entry name" value="Rhodopsin 7-helix transmembrane proteins"/>
    <property type="match status" value="1"/>
</dbReference>
<keyword evidence="4" id="KW-0472">Membrane</keyword>
<dbReference type="Gene3D" id="3.10.330.10">
    <property type="match status" value="1"/>
</dbReference>
<organism evidence="5 6">
    <name type="scientific">Ditylenchus dipsaci</name>
    <dbReference type="NCBI Taxonomy" id="166011"/>
    <lineage>
        <taxon>Eukaryota</taxon>
        <taxon>Metazoa</taxon>
        <taxon>Ecdysozoa</taxon>
        <taxon>Nematoda</taxon>
        <taxon>Chromadorea</taxon>
        <taxon>Rhabditida</taxon>
        <taxon>Tylenchina</taxon>
        <taxon>Tylenchomorpha</taxon>
        <taxon>Sphaerularioidea</taxon>
        <taxon>Anguinidae</taxon>
        <taxon>Anguininae</taxon>
        <taxon>Ditylenchus</taxon>
    </lineage>
</organism>
<dbReference type="AlphaFoldDB" id="A0A915DW12"/>
<dbReference type="SUPFAM" id="SSF54585">
    <property type="entry name" value="Cdc48 domain 2-like"/>
    <property type="match status" value="1"/>
</dbReference>
<feature type="compositionally biased region" description="Low complexity" evidence="3">
    <location>
        <begin position="476"/>
        <end position="498"/>
    </location>
</feature>
<accession>A0A915DW12</accession>
<dbReference type="WBParaSite" id="jg24264">
    <property type="protein sequence ID" value="jg24264"/>
    <property type="gene ID" value="jg24264"/>
</dbReference>
<feature type="transmembrane region" description="Helical" evidence="4">
    <location>
        <begin position="82"/>
        <end position="101"/>
    </location>
</feature>
<feature type="region of interest" description="Disordered" evidence="3">
    <location>
        <begin position="468"/>
        <end position="507"/>
    </location>
</feature>
<evidence type="ECO:0000256" key="2">
    <source>
        <dbReference type="ARBA" id="ARBA00022840"/>
    </source>
</evidence>
<dbReference type="PANTHER" id="PTHR23021">
    <property type="entry name" value="SERPENTINE RECEPTOR, CLASS T"/>
    <property type="match status" value="1"/>
</dbReference>
<keyword evidence="4" id="KW-1133">Transmembrane helix</keyword>
<keyword evidence="4" id="KW-0812">Transmembrane</keyword>
<dbReference type="SUPFAM" id="SSF81321">
    <property type="entry name" value="Family A G protein-coupled receptor-like"/>
    <property type="match status" value="1"/>
</dbReference>
<proteinExistence type="predicted"/>
<name>A0A915DW12_9BILA</name>
<protein>
    <submittedName>
        <fullName evidence="6">Uncharacterized protein</fullName>
    </submittedName>
</protein>
<dbReference type="PANTHER" id="PTHR23021:SF11">
    <property type="entry name" value="SERPENTINE RECEPTOR, CLASS T"/>
    <property type="match status" value="1"/>
</dbReference>
<evidence type="ECO:0000256" key="4">
    <source>
        <dbReference type="SAM" id="Phobius"/>
    </source>
</evidence>